<comment type="caution">
    <text evidence="1">The sequence shown here is derived from an EMBL/GenBank/DDBJ whole genome shotgun (WGS) entry which is preliminary data.</text>
</comment>
<accession>A0ABR4C5B1</accession>
<dbReference type="Proteomes" id="UP001595075">
    <property type="component" value="Unassembled WGS sequence"/>
</dbReference>
<reference evidence="1 2" key="1">
    <citation type="journal article" date="2024" name="Commun. Biol.">
        <title>Comparative genomic analysis of thermophilic fungi reveals convergent evolutionary adaptations and gene losses.</title>
        <authorList>
            <person name="Steindorff A.S."/>
            <person name="Aguilar-Pontes M.V."/>
            <person name="Robinson A.J."/>
            <person name="Andreopoulos B."/>
            <person name="LaButti K."/>
            <person name="Kuo A."/>
            <person name="Mondo S."/>
            <person name="Riley R."/>
            <person name="Otillar R."/>
            <person name="Haridas S."/>
            <person name="Lipzen A."/>
            <person name="Grimwood J."/>
            <person name="Schmutz J."/>
            <person name="Clum A."/>
            <person name="Reid I.D."/>
            <person name="Moisan M.C."/>
            <person name="Butler G."/>
            <person name="Nguyen T.T.M."/>
            <person name="Dewar K."/>
            <person name="Conant G."/>
            <person name="Drula E."/>
            <person name="Henrissat B."/>
            <person name="Hansel C."/>
            <person name="Singer S."/>
            <person name="Hutchinson M.I."/>
            <person name="de Vries R.P."/>
            <person name="Natvig D.O."/>
            <person name="Powell A.J."/>
            <person name="Tsang A."/>
            <person name="Grigoriev I.V."/>
        </authorList>
    </citation>
    <scope>NUCLEOTIDE SEQUENCE [LARGE SCALE GENOMIC DNA]</scope>
    <source>
        <strain evidence="1 2">CBS 494.80</strain>
    </source>
</reference>
<evidence type="ECO:0000313" key="1">
    <source>
        <dbReference type="EMBL" id="KAL2065130.1"/>
    </source>
</evidence>
<dbReference type="EMBL" id="JAZHXI010000013">
    <property type="protein sequence ID" value="KAL2065130.1"/>
    <property type="molecule type" value="Genomic_DNA"/>
</dbReference>
<evidence type="ECO:0000313" key="2">
    <source>
        <dbReference type="Proteomes" id="UP001595075"/>
    </source>
</evidence>
<name>A0ABR4C5B1_9HELO</name>
<organism evidence="1 2">
    <name type="scientific">Oculimacula yallundae</name>
    <dbReference type="NCBI Taxonomy" id="86028"/>
    <lineage>
        <taxon>Eukaryota</taxon>
        <taxon>Fungi</taxon>
        <taxon>Dikarya</taxon>
        <taxon>Ascomycota</taxon>
        <taxon>Pezizomycotina</taxon>
        <taxon>Leotiomycetes</taxon>
        <taxon>Helotiales</taxon>
        <taxon>Ploettnerulaceae</taxon>
        <taxon>Oculimacula</taxon>
    </lineage>
</organism>
<keyword evidence="2" id="KW-1185">Reference proteome</keyword>
<sequence>MFDIIKGSSKDPKIVGAEYPSSDKPVDPLFDPIVGLPFDPIDLL</sequence>
<protein>
    <submittedName>
        <fullName evidence="1">Uncharacterized protein</fullName>
    </submittedName>
</protein>
<proteinExistence type="predicted"/>
<gene>
    <name evidence="1" type="ORF">VTL71DRAFT_4271</name>
</gene>